<dbReference type="GO" id="GO:0005829">
    <property type="term" value="C:cytosol"/>
    <property type="evidence" value="ECO:0007669"/>
    <property type="project" value="TreeGrafter"/>
</dbReference>
<dbReference type="PANTHER" id="PTHR22789">
    <property type="entry name" value="FUCULOSE PHOSPHATE ALDOLASE"/>
    <property type="match status" value="1"/>
</dbReference>
<keyword evidence="5" id="KW-1185">Reference proteome</keyword>
<dbReference type="InterPro" id="IPR036409">
    <property type="entry name" value="Aldolase_II/adducin_N_sf"/>
</dbReference>
<sequence>MRDLSVTVRLAARALARAGLVHAYGHCSARIDAKRFLVCPAEPMGLIAPGAECTEVPVHGPLPEGVLGEVRLHQQIYRRRPEAGGVVRFMGPSVMALGATSTVPAMRHGFGTYFAPVVGLWDDVQLVRDDARAVGAIDAMGGSAGLLMRGNGAVTAGASLQEATVLAWYLEDMCRVELAARAAGLAEAPAISQAEASQRATLAGRIVERMWDHLTAADPETAPKEKGGAT</sequence>
<dbReference type="GO" id="GO:0019323">
    <property type="term" value="P:pentose catabolic process"/>
    <property type="evidence" value="ECO:0007669"/>
    <property type="project" value="TreeGrafter"/>
</dbReference>
<dbReference type="InterPro" id="IPR001303">
    <property type="entry name" value="Aldolase_II/adducin_N"/>
</dbReference>
<feature type="domain" description="Class II aldolase/adducin N-terminal" evidence="3">
    <location>
        <begin position="6"/>
        <end position="178"/>
    </location>
</feature>
<dbReference type="Pfam" id="PF00596">
    <property type="entry name" value="Aldolase_II"/>
    <property type="match status" value="1"/>
</dbReference>
<dbReference type="Proteomes" id="UP000219331">
    <property type="component" value="Unassembled WGS sequence"/>
</dbReference>
<evidence type="ECO:0000259" key="3">
    <source>
        <dbReference type="SMART" id="SM01007"/>
    </source>
</evidence>
<evidence type="ECO:0000256" key="2">
    <source>
        <dbReference type="ARBA" id="ARBA00023239"/>
    </source>
</evidence>
<reference evidence="4 5" key="1">
    <citation type="submission" date="2017-08" db="EMBL/GenBank/DDBJ databases">
        <authorList>
            <person name="de Groot N.N."/>
        </authorList>
    </citation>
    <scope>NUCLEOTIDE SEQUENCE [LARGE SCALE GENOMIC DNA]</scope>
    <source>
        <strain evidence="4 5">USBA 352</strain>
    </source>
</reference>
<evidence type="ECO:0000313" key="4">
    <source>
        <dbReference type="EMBL" id="SOC10902.1"/>
    </source>
</evidence>
<keyword evidence="1" id="KW-0479">Metal-binding</keyword>
<dbReference type="GO" id="GO:0046872">
    <property type="term" value="F:metal ion binding"/>
    <property type="evidence" value="ECO:0007669"/>
    <property type="project" value="UniProtKB-KW"/>
</dbReference>
<dbReference type="PANTHER" id="PTHR22789:SF0">
    <property type="entry name" value="3-OXO-TETRONATE 4-PHOSPHATE DECARBOXYLASE-RELATED"/>
    <property type="match status" value="1"/>
</dbReference>
<dbReference type="AlphaFoldDB" id="A0A285SRW1"/>
<dbReference type="SMART" id="SM01007">
    <property type="entry name" value="Aldolase_II"/>
    <property type="match status" value="1"/>
</dbReference>
<dbReference type="SUPFAM" id="SSF53639">
    <property type="entry name" value="AraD/HMP-PK domain-like"/>
    <property type="match status" value="1"/>
</dbReference>
<dbReference type="EMBL" id="OBML01000006">
    <property type="protein sequence ID" value="SOC10902.1"/>
    <property type="molecule type" value="Genomic_DNA"/>
</dbReference>
<dbReference type="InterPro" id="IPR050197">
    <property type="entry name" value="Aldolase_class_II_sugar_metab"/>
</dbReference>
<accession>A0A285SRW1</accession>
<evidence type="ECO:0000256" key="1">
    <source>
        <dbReference type="ARBA" id="ARBA00022723"/>
    </source>
</evidence>
<keyword evidence="2" id="KW-0456">Lyase</keyword>
<organism evidence="4 5">
    <name type="scientific">Stappia indica</name>
    <dbReference type="NCBI Taxonomy" id="538381"/>
    <lineage>
        <taxon>Bacteria</taxon>
        <taxon>Pseudomonadati</taxon>
        <taxon>Pseudomonadota</taxon>
        <taxon>Alphaproteobacteria</taxon>
        <taxon>Hyphomicrobiales</taxon>
        <taxon>Stappiaceae</taxon>
        <taxon>Stappia</taxon>
    </lineage>
</organism>
<dbReference type="OrthoDB" id="5291399at2"/>
<protein>
    <submittedName>
        <fullName evidence="4">HCOMODA/2-hydroxy-3-carboxy-muconic semialdehyde decarboxylase</fullName>
    </submittedName>
</protein>
<evidence type="ECO:0000313" key="5">
    <source>
        <dbReference type="Proteomes" id="UP000219331"/>
    </source>
</evidence>
<dbReference type="Gene3D" id="3.40.225.10">
    <property type="entry name" value="Class II aldolase/adducin N-terminal domain"/>
    <property type="match status" value="1"/>
</dbReference>
<dbReference type="RefSeq" id="WP_097175202.1">
    <property type="nucleotide sequence ID" value="NZ_OBML01000006.1"/>
</dbReference>
<dbReference type="GO" id="GO:0016832">
    <property type="term" value="F:aldehyde-lyase activity"/>
    <property type="evidence" value="ECO:0007669"/>
    <property type="project" value="TreeGrafter"/>
</dbReference>
<gene>
    <name evidence="4" type="ORF">SAMN05421512_106306</name>
</gene>
<proteinExistence type="predicted"/>
<name>A0A285SRW1_9HYPH</name>